<dbReference type="GeneID" id="17326141"/>
<dbReference type="KEGG" id="ccp:CHC_T00006252001"/>
<dbReference type="AlphaFoldDB" id="R7QLA5"/>
<accession>R7QLA5</accession>
<name>R7QLA5_CHOCR</name>
<dbReference type="RefSeq" id="XP_005718426.1">
    <property type="nucleotide sequence ID" value="XM_005718369.1"/>
</dbReference>
<evidence type="ECO:0000313" key="1">
    <source>
        <dbReference type="EMBL" id="CDF38533.1"/>
    </source>
</evidence>
<dbReference type="Proteomes" id="UP000012073">
    <property type="component" value="Unassembled WGS sequence"/>
</dbReference>
<dbReference type="EMBL" id="HG001940">
    <property type="protein sequence ID" value="CDF38533.1"/>
    <property type="molecule type" value="Genomic_DNA"/>
</dbReference>
<evidence type="ECO:0000313" key="2">
    <source>
        <dbReference type="Proteomes" id="UP000012073"/>
    </source>
</evidence>
<keyword evidence="2" id="KW-1185">Reference proteome</keyword>
<gene>
    <name evidence="1" type="ORF">CHC_T00006252001</name>
</gene>
<organism evidence="1 2">
    <name type="scientific">Chondrus crispus</name>
    <name type="common">Carrageen Irish moss</name>
    <name type="synonym">Polymorpha crispa</name>
    <dbReference type="NCBI Taxonomy" id="2769"/>
    <lineage>
        <taxon>Eukaryota</taxon>
        <taxon>Rhodophyta</taxon>
        <taxon>Florideophyceae</taxon>
        <taxon>Rhodymeniophycidae</taxon>
        <taxon>Gigartinales</taxon>
        <taxon>Gigartinaceae</taxon>
        <taxon>Chondrus</taxon>
    </lineage>
</organism>
<dbReference type="Gramene" id="CDF38533">
    <property type="protein sequence ID" value="CDF38533"/>
    <property type="gene ID" value="CHC_T00006252001"/>
</dbReference>
<sequence length="71" mass="8084">MLACYIRETREKKKKKRKIGACCVSRLSVEARNRRKEHVTQSGGTLPFCVLPILACGSWSCGEQYPPYPPR</sequence>
<protein>
    <submittedName>
        <fullName evidence="1">Uncharacterized protein</fullName>
    </submittedName>
</protein>
<reference evidence="2" key="1">
    <citation type="journal article" date="2013" name="Proc. Natl. Acad. Sci. U.S.A.">
        <title>Genome structure and metabolic features in the red seaweed Chondrus crispus shed light on evolution of the Archaeplastida.</title>
        <authorList>
            <person name="Collen J."/>
            <person name="Porcel B."/>
            <person name="Carre W."/>
            <person name="Ball S.G."/>
            <person name="Chaparro C."/>
            <person name="Tonon T."/>
            <person name="Barbeyron T."/>
            <person name="Michel G."/>
            <person name="Noel B."/>
            <person name="Valentin K."/>
            <person name="Elias M."/>
            <person name="Artiguenave F."/>
            <person name="Arun A."/>
            <person name="Aury J.M."/>
            <person name="Barbosa-Neto J.F."/>
            <person name="Bothwell J.H."/>
            <person name="Bouget F.Y."/>
            <person name="Brillet L."/>
            <person name="Cabello-Hurtado F."/>
            <person name="Capella-Gutierrez S."/>
            <person name="Charrier B."/>
            <person name="Cladiere L."/>
            <person name="Cock J.M."/>
            <person name="Coelho S.M."/>
            <person name="Colleoni C."/>
            <person name="Czjzek M."/>
            <person name="Da Silva C."/>
            <person name="Delage L."/>
            <person name="Denoeud F."/>
            <person name="Deschamps P."/>
            <person name="Dittami S.M."/>
            <person name="Gabaldon T."/>
            <person name="Gachon C.M."/>
            <person name="Groisillier A."/>
            <person name="Herve C."/>
            <person name="Jabbari K."/>
            <person name="Katinka M."/>
            <person name="Kloareg B."/>
            <person name="Kowalczyk N."/>
            <person name="Labadie K."/>
            <person name="Leblanc C."/>
            <person name="Lopez P.J."/>
            <person name="McLachlan D.H."/>
            <person name="Meslet-Cladiere L."/>
            <person name="Moustafa A."/>
            <person name="Nehr Z."/>
            <person name="Nyvall Collen P."/>
            <person name="Panaud O."/>
            <person name="Partensky F."/>
            <person name="Poulain J."/>
            <person name="Rensing S.A."/>
            <person name="Rousvoal S."/>
            <person name="Samson G."/>
            <person name="Symeonidi A."/>
            <person name="Weissenbach J."/>
            <person name="Zambounis A."/>
            <person name="Wincker P."/>
            <person name="Boyen C."/>
        </authorList>
    </citation>
    <scope>NUCLEOTIDE SEQUENCE [LARGE SCALE GENOMIC DNA]</scope>
    <source>
        <strain evidence="2">cv. Stackhouse</strain>
    </source>
</reference>
<proteinExistence type="predicted"/>